<dbReference type="Proteomes" id="UP000553766">
    <property type="component" value="Unassembled WGS sequence"/>
</dbReference>
<dbReference type="RefSeq" id="WP_184007687.1">
    <property type="nucleotide sequence ID" value="NZ_JACIJS010000001.1"/>
</dbReference>
<evidence type="ECO:0000256" key="1">
    <source>
        <dbReference type="ARBA" id="ARBA00001946"/>
    </source>
</evidence>
<evidence type="ECO:0000256" key="3">
    <source>
        <dbReference type="RuleBase" id="RU003476"/>
    </source>
</evidence>
<accession>A0A840WST5</accession>
<dbReference type="InterPro" id="IPR020476">
    <property type="entry name" value="Nudix_hydrolase"/>
</dbReference>
<dbReference type="InterPro" id="IPR000086">
    <property type="entry name" value="NUDIX_hydrolase_dom"/>
</dbReference>
<dbReference type="AlphaFoldDB" id="A0A840WST5"/>
<name>A0A840WST5_9RHOB</name>
<dbReference type="Pfam" id="PF00293">
    <property type="entry name" value="NUDIX"/>
    <property type="match status" value="1"/>
</dbReference>
<evidence type="ECO:0000259" key="4">
    <source>
        <dbReference type="PROSITE" id="PS51462"/>
    </source>
</evidence>
<dbReference type="SUPFAM" id="SSF55811">
    <property type="entry name" value="Nudix"/>
    <property type="match status" value="1"/>
</dbReference>
<dbReference type="GO" id="GO:0006167">
    <property type="term" value="P:AMP biosynthetic process"/>
    <property type="evidence" value="ECO:0007669"/>
    <property type="project" value="TreeGrafter"/>
</dbReference>
<reference evidence="5 6" key="1">
    <citation type="submission" date="2020-08" db="EMBL/GenBank/DDBJ databases">
        <title>Genomic Encyclopedia of Type Strains, Phase IV (KMG-IV): sequencing the most valuable type-strain genomes for metagenomic binning, comparative biology and taxonomic classification.</title>
        <authorList>
            <person name="Goeker M."/>
        </authorList>
    </citation>
    <scope>NUCLEOTIDE SEQUENCE [LARGE SCALE GENOMIC DNA]</scope>
    <source>
        <strain evidence="5 6">DSM 103377</strain>
    </source>
</reference>
<evidence type="ECO:0000313" key="6">
    <source>
        <dbReference type="Proteomes" id="UP000553766"/>
    </source>
</evidence>
<keyword evidence="2 3" id="KW-0378">Hydrolase</keyword>
<dbReference type="GO" id="GO:0035539">
    <property type="term" value="F:8-oxo-7,8-dihydrodeoxyguanosine triphosphate pyrophosphatase activity"/>
    <property type="evidence" value="ECO:0007669"/>
    <property type="project" value="UniProtKB-EC"/>
</dbReference>
<dbReference type="PROSITE" id="PS00893">
    <property type="entry name" value="NUDIX_BOX"/>
    <property type="match status" value="1"/>
</dbReference>
<dbReference type="GO" id="GO:0006754">
    <property type="term" value="P:ATP biosynthetic process"/>
    <property type="evidence" value="ECO:0007669"/>
    <property type="project" value="TreeGrafter"/>
</dbReference>
<comment type="caution">
    <text evidence="5">The sequence shown here is derived from an EMBL/GenBank/DDBJ whole genome shotgun (WGS) entry which is preliminary data.</text>
</comment>
<dbReference type="EC" id="3.6.1.55" evidence="5"/>
<proteinExistence type="inferred from homology"/>
<comment type="cofactor">
    <cofactor evidence="1">
        <name>Mg(2+)</name>
        <dbReference type="ChEBI" id="CHEBI:18420"/>
    </cofactor>
</comment>
<dbReference type="InterPro" id="IPR020084">
    <property type="entry name" value="NUDIX_hydrolase_CS"/>
</dbReference>
<organism evidence="5 6">
    <name type="scientific">Rubricella aquisinus</name>
    <dbReference type="NCBI Taxonomy" id="2028108"/>
    <lineage>
        <taxon>Bacteria</taxon>
        <taxon>Pseudomonadati</taxon>
        <taxon>Pseudomonadota</taxon>
        <taxon>Alphaproteobacteria</taxon>
        <taxon>Rhodobacterales</taxon>
        <taxon>Paracoccaceae</taxon>
        <taxon>Rubricella</taxon>
    </lineage>
</organism>
<dbReference type="PANTHER" id="PTHR21340">
    <property type="entry name" value="DIADENOSINE 5,5-P1,P4-TETRAPHOSPHATE PYROPHOSPHOHYDROLASE MUTT"/>
    <property type="match status" value="1"/>
</dbReference>
<dbReference type="PANTHER" id="PTHR21340:SF0">
    <property type="entry name" value="BIS(5'-NUCLEOSYL)-TETRAPHOSPHATASE [ASYMMETRICAL]"/>
    <property type="match status" value="1"/>
</dbReference>
<evidence type="ECO:0000256" key="2">
    <source>
        <dbReference type="ARBA" id="ARBA00022801"/>
    </source>
</evidence>
<protein>
    <submittedName>
        <fullName evidence="5">8-oxo-dGTP diphosphatase</fullName>
        <ecNumber evidence="5">3.6.1.55</ecNumber>
    </submittedName>
</protein>
<sequence length="150" mass="16749">MRRFGERYVQGAPYRDRPGAYGIIGDGAGRILLAHSTGKDGGWLLPGGGVDPGEGPVAALHREVMEETGWRIAPRRRLTVYQRYVFMPDYGWWARKVCHIYLARAVLPLRDPTEPDHTPIWLSADEAARRLTVGAEAHALRTLIRSGVSF</sequence>
<comment type="similarity">
    <text evidence="3">Belongs to the Nudix hydrolase family.</text>
</comment>
<keyword evidence="6" id="KW-1185">Reference proteome</keyword>
<dbReference type="GO" id="GO:0004081">
    <property type="term" value="F:bis(5'-nucleosyl)-tetraphosphatase (asymmetrical) activity"/>
    <property type="evidence" value="ECO:0007669"/>
    <property type="project" value="TreeGrafter"/>
</dbReference>
<dbReference type="InterPro" id="IPR015797">
    <property type="entry name" value="NUDIX_hydrolase-like_dom_sf"/>
</dbReference>
<gene>
    <name evidence="5" type="ORF">FHS89_000268</name>
</gene>
<dbReference type="InterPro" id="IPR051325">
    <property type="entry name" value="Nudix_hydrolase_domain"/>
</dbReference>
<dbReference type="Gene3D" id="3.90.79.10">
    <property type="entry name" value="Nucleoside Triphosphate Pyrophosphohydrolase"/>
    <property type="match status" value="1"/>
</dbReference>
<feature type="domain" description="Nudix hydrolase" evidence="4">
    <location>
        <begin position="13"/>
        <end position="144"/>
    </location>
</feature>
<dbReference type="PROSITE" id="PS51462">
    <property type="entry name" value="NUDIX"/>
    <property type="match status" value="1"/>
</dbReference>
<dbReference type="EMBL" id="JACIJS010000001">
    <property type="protein sequence ID" value="MBB5514270.1"/>
    <property type="molecule type" value="Genomic_DNA"/>
</dbReference>
<evidence type="ECO:0000313" key="5">
    <source>
        <dbReference type="EMBL" id="MBB5514270.1"/>
    </source>
</evidence>
<dbReference type="PRINTS" id="PR00502">
    <property type="entry name" value="NUDIXFAMILY"/>
</dbReference>